<dbReference type="PANTHER" id="PTHR43876:SF8">
    <property type="entry name" value="2-OCTAPRENYL-6-METHOXYPHENOL HYDROXYLASE"/>
    <property type="match status" value="1"/>
</dbReference>
<proteinExistence type="inferred from homology"/>
<organism evidence="9 10">
    <name type="scientific">Candidatus Pseudomonas adelgestsugas</name>
    <dbReference type="NCBI Taxonomy" id="1302376"/>
    <lineage>
        <taxon>Bacteria</taxon>
        <taxon>Pseudomonadati</taxon>
        <taxon>Pseudomonadota</taxon>
        <taxon>Gammaproteobacteria</taxon>
        <taxon>Pseudomonadales</taxon>
        <taxon>Pseudomonadaceae</taxon>
        <taxon>Pseudomonas</taxon>
    </lineage>
</organism>
<dbReference type="PANTHER" id="PTHR43876">
    <property type="entry name" value="UBIQUINONE BIOSYNTHESIS MONOOXYGENASE COQ6, MITOCHONDRIAL"/>
    <property type="match status" value="1"/>
</dbReference>
<comment type="pathway">
    <text evidence="2">Cofactor biosynthesis; ubiquinone biosynthesis.</text>
</comment>
<sequence>MSRVNLAIIGSGLVGTSLALALQAGAESRGWQILLIDQFTPGSIYQPCYDARSSALSFGVRQIYQSLGVWLNISRRAEPIKKIHVSDRGWFSTIFLSAAEEGVPAFGYVVENAWLGQCLWQGLNKEVVSWRYQMKVTRMEPLPHGYCLTLNDGTVLKCDLAVLADGGRSNLREQLGIRVKTRLYNQSSLIANITPDKAHNGEAFERFTHKGPIALLPMPDNRCMLVWTRKDIDAKRLLGLDKRSFLSELQSFFGYRLGMLKQVGTRHLYPLTLVKAEEQVRSHLVILGDAAHSLHPIAGQGFNLSMRDVSTLAEVLLAGPAVPGDLATLQNYCERQYLDQKLTVGFSNQVTRLFGSAQPLVVLSRNIGLLSLNLLPQVKHWFASHAMGMGTRPDM</sequence>
<evidence type="ECO:0000256" key="4">
    <source>
        <dbReference type="ARBA" id="ARBA00022630"/>
    </source>
</evidence>
<evidence type="ECO:0000256" key="2">
    <source>
        <dbReference type="ARBA" id="ARBA00004749"/>
    </source>
</evidence>
<dbReference type="SUPFAM" id="SSF51905">
    <property type="entry name" value="FAD/NAD(P)-binding domain"/>
    <property type="match status" value="1"/>
</dbReference>
<evidence type="ECO:0000256" key="5">
    <source>
        <dbReference type="ARBA" id="ARBA00022827"/>
    </source>
</evidence>
<comment type="cofactor">
    <cofactor evidence="1">
        <name>FAD</name>
        <dbReference type="ChEBI" id="CHEBI:57692"/>
    </cofactor>
</comment>
<dbReference type="GO" id="GO:0016491">
    <property type="term" value="F:oxidoreductase activity"/>
    <property type="evidence" value="ECO:0007669"/>
    <property type="project" value="UniProtKB-KW"/>
</dbReference>
<dbReference type="Gene3D" id="3.50.50.60">
    <property type="entry name" value="FAD/NAD(P)-binding domain"/>
    <property type="match status" value="2"/>
</dbReference>
<keyword evidence="10" id="KW-1185">Reference proteome</keyword>
<name>A0ABX5R7A6_9PSED</name>
<evidence type="ECO:0000259" key="8">
    <source>
        <dbReference type="Pfam" id="PF01494"/>
    </source>
</evidence>
<evidence type="ECO:0000256" key="1">
    <source>
        <dbReference type="ARBA" id="ARBA00001974"/>
    </source>
</evidence>
<comment type="similarity">
    <text evidence="3">Belongs to the UbiH/COQ6 family.</text>
</comment>
<dbReference type="InterPro" id="IPR010971">
    <property type="entry name" value="UbiH/COQ6"/>
</dbReference>
<dbReference type="InterPro" id="IPR011295">
    <property type="entry name" value="UbiH"/>
</dbReference>
<evidence type="ECO:0000256" key="3">
    <source>
        <dbReference type="ARBA" id="ARBA00005349"/>
    </source>
</evidence>
<evidence type="ECO:0000313" key="9">
    <source>
        <dbReference type="EMBL" id="QAX81428.1"/>
    </source>
</evidence>
<evidence type="ECO:0000256" key="7">
    <source>
        <dbReference type="ARBA" id="ARBA00023033"/>
    </source>
</evidence>
<accession>A0ABX5R7A6</accession>
<dbReference type="Proteomes" id="UP000288953">
    <property type="component" value="Chromosome"/>
</dbReference>
<gene>
    <name evidence="9" type="primary">ubiH</name>
    <name evidence="9" type="ORF">C3B55_00053</name>
</gene>
<keyword evidence="6 9" id="KW-0560">Oxidoreductase</keyword>
<evidence type="ECO:0000256" key="6">
    <source>
        <dbReference type="ARBA" id="ARBA00023002"/>
    </source>
</evidence>
<keyword evidence="7" id="KW-0503">Monooxygenase</keyword>
<reference evidence="9 10" key="1">
    <citation type="journal article" date="2018" name="Genome Biol. Evol.">
        <title>Partnering With a Pest: Genomes of Hemlock Woolly Adelgid Symbionts Reveal Atypical Nutritional Provisioning Patterns in Dual-Obligate Bacteria.</title>
        <authorList>
            <person name="Weglarz K.M."/>
            <person name="Havill N.P."/>
            <person name="Burke G.R."/>
            <person name="von Dohlen C.D."/>
        </authorList>
    </citation>
    <scope>NUCLEOTIDE SEQUENCE [LARGE SCALE GENOMIC DNA]</scope>
    <source>
        <strain evidence="9 10">HWA_ENA</strain>
    </source>
</reference>
<dbReference type="NCBIfam" id="TIGR01984">
    <property type="entry name" value="UbiH"/>
    <property type="match status" value="1"/>
</dbReference>
<protein>
    <submittedName>
        <fullName evidence="9">2-octaprenyl-6-methoxyphenol hydroxylase</fullName>
        <ecNumber evidence="9">1.14.13.-</ecNumber>
    </submittedName>
</protein>
<keyword evidence="5" id="KW-0274">FAD</keyword>
<dbReference type="NCBIfam" id="TIGR01988">
    <property type="entry name" value="Ubi-OHases"/>
    <property type="match status" value="1"/>
</dbReference>
<dbReference type="InterPro" id="IPR036188">
    <property type="entry name" value="FAD/NAD-bd_sf"/>
</dbReference>
<dbReference type="NCBIfam" id="NF004356">
    <property type="entry name" value="PRK05732.1"/>
    <property type="match status" value="1"/>
</dbReference>
<dbReference type="InterPro" id="IPR002938">
    <property type="entry name" value="FAD-bd"/>
</dbReference>
<dbReference type="InterPro" id="IPR051205">
    <property type="entry name" value="UbiH/COQ6_monooxygenase"/>
</dbReference>
<dbReference type="EMBL" id="CP026512">
    <property type="protein sequence ID" value="QAX81428.1"/>
    <property type="molecule type" value="Genomic_DNA"/>
</dbReference>
<dbReference type="PRINTS" id="PR00420">
    <property type="entry name" value="RNGMNOXGNASE"/>
</dbReference>
<dbReference type="RefSeq" id="WP_129210417.1">
    <property type="nucleotide sequence ID" value="NZ_CP026512.1"/>
</dbReference>
<feature type="domain" description="FAD-binding" evidence="8">
    <location>
        <begin position="5"/>
        <end position="318"/>
    </location>
</feature>
<evidence type="ECO:0000313" key="10">
    <source>
        <dbReference type="Proteomes" id="UP000288953"/>
    </source>
</evidence>
<dbReference type="Pfam" id="PF01494">
    <property type="entry name" value="FAD_binding_3"/>
    <property type="match status" value="1"/>
</dbReference>
<keyword evidence="4" id="KW-0285">Flavoprotein</keyword>
<dbReference type="EC" id="1.14.13.-" evidence="9"/>